<comment type="caution">
    <text evidence="2">The sequence shown here is derived from an EMBL/GenBank/DDBJ whole genome shotgun (WGS) entry which is preliminary data.</text>
</comment>
<evidence type="ECO:0000256" key="1">
    <source>
        <dbReference type="SAM" id="MobiDB-lite"/>
    </source>
</evidence>
<dbReference type="EMBL" id="JACHJS010000001">
    <property type="protein sequence ID" value="MBB4966743.1"/>
    <property type="molecule type" value="Genomic_DNA"/>
</dbReference>
<sequence>MEQPALAARISSRARLTSLHSRTTSTSSAPAAATSDSRPRLPPPITPSMSCPPRRTAAMCSSNGSTGRPAASKWPSCPGNRRTSVGRLIKVPDGTPVTVRVLGDEVDFGGTLRVPTAAIVGDLPDPSVVRSPRLDDTGPVIVAPDAWHAAFYPDAIPTPVDDPLTGGLALLDRERPAAGADVRRVVSQVAPVRESYGTVSAFRGLVLCRPGTPEEIARTLCVGAARTRFDTITDLFAIPDAYGDLFVAINELHLTGGNRAEATRSLDVLRHDTTTAHADRLLAGLADALANR</sequence>
<name>A0A7W7T537_9PSEU</name>
<evidence type="ECO:0000313" key="2">
    <source>
        <dbReference type="EMBL" id="MBB4966743.1"/>
    </source>
</evidence>
<feature type="region of interest" description="Disordered" evidence="1">
    <location>
        <begin position="1"/>
        <end position="79"/>
    </location>
</feature>
<organism evidence="2 3">
    <name type="scientific">Saccharothrix violaceirubra</name>
    <dbReference type="NCBI Taxonomy" id="413306"/>
    <lineage>
        <taxon>Bacteria</taxon>
        <taxon>Bacillati</taxon>
        <taxon>Actinomycetota</taxon>
        <taxon>Actinomycetes</taxon>
        <taxon>Pseudonocardiales</taxon>
        <taxon>Pseudonocardiaceae</taxon>
        <taxon>Saccharothrix</taxon>
    </lineage>
</organism>
<dbReference type="Proteomes" id="UP000542674">
    <property type="component" value="Unassembled WGS sequence"/>
</dbReference>
<gene>
    <name evidence="2" type="ORF">F4559_004102</name>
</gene>
<dbReference type="AlphaFoldDB" id="A0A7W7T537"/>
<keyword evidence="3" id="KW-1185">Reference proteome</keyword>
<proteinExistence type="predicted"/>
<accession>A0A7W7T537</accession>
<evidence type="ECO:0000313" key="3">
    <source>
        <dbReference type="Proteomes" id="UP000542674"/>
    </source>
</evidence>
<reference evidence="2 3" key="1">
    <citation type="submission" date="2020-08" db="EMBL/GenBank/DDBJ databases">
        <title>Sequencing the genomes of 1000 actinobacteria strains.</title>
        <authorList>
            <person name="Klenk H.-P."/>
        </authorList>
    </citation>
    <scope>NUCLEOTIDE SEQUENCE [LARGE SCALE GENOMIC DNA]</scope>
    <source>
        <strain evidence="2 3">DSM 45084</strain>
    </source>
</reference>
<protein>
    <submittedName>
        <fullName evidence="2">Uncharacterized protein</fullName>
    </submittedName>
</protein>
<dbReference type="RefSeq" id="WP_184670971.1">
    <property type="nucleotide sequence ID" value="NZ_BAABAI010000022.1"/>
</dbReference>
<feature type="compositionally biased region" description="Low complexity" evidence="1">
    <location>
        <begin position="1"/>
        <end position="36"/>
    </location>
</feature>